<dbReference type="OMA" id="WDETKEQ"/>
<keyword evidence="3" id="KW-1185">Reference proteome</keyword>
<name>U6M656_EIMMA</name>
<dbReference type="RefSeq" id="XP_013333795.1">
    <property type="nucleotide sequence ID" value="XM_013478341.1"/>
</dbReference>
<feature type="compositionally biased region" description="Basic and acidic residues" evidence="1">
    <location>
        <begin position="376"/>
        <end position="400"/>
    </location>
</feature>
<feature type="compositionally biased region" description="Acidic residues" evidence="1">
    <location>
        <begin position="217"/>
        <end position="241"/>
    </location>
</feature>
<accession>U6M656</accession>
<organism evidence="2 3">
    <name type="scientific">Eimeria maxima</name>
    <name type="common">Coccidian parasite</name>
    <dbReference type="NCBI Taxonomy" id="5804"/>
    <lineage>
        <taxon>Eukaryota</taxon>
        <taxon>Sar</taxon>
        <taxon>Alveolata</taxon>
        <taxon>Apicomplexa</taxon>
        <taxon>Conoidasida</taxon>
        <taxon>Coccidia</taxon>
        <taxon>Eucoccidiorida</taxon>
        <taxon>Eimeriorina</taxon>
        <taxon>Eimeriidae</taxon>
        <taxon>Eimeria</taxon>
    </lineage>
</organism>
<feature type="compositionally biased region" description="Gly residues" evidence="1">
    <location>
        <begin position="336"/>
        <end position="347"/>
    </location>
</feature>
<dbReference type="Gene3D" id="1.10.287.700">
    <property type="entry name" value="Helix hairpin bin"/>
    <property type="match status" value="1"/>
</dbReference>
<evidence type="ECO:0000256" key="1">
    <source>
        <dbReference type="SAM" id="MobiDB-lite"/>
    </source>
</evidence>
<feature type="compositionally biased region" description="Basic and acidic residues" evidence="1">
    <location>
        <begin position="251"/>
        <end position="271"/>
    </location>
</feature>
<evidence type="ECO:0000313" key="3">
    <source>
        <dbReference type="Proteomes" id="UP000030763"/>
    </source>
</evidence>
<dbReference type="EMBL" id="HG719228">
    <property type="protein sequence ID" value="CDJ57145.1"/>
    <property type="molecule type" value="Genomic_DNA"/>
</dbReference>
<dbReference type="GeneID" id="25337120"/>
<reference evidence="2" key="1">
    <citation type="submission" date="2013-10" db="EMBL/GenBank/DDBJ databases">
        <title>Genomic analysis of the causative agents of coccidiosis in chickens.</title>
        <authorList>
            <person name="Reid A.J."/>
            <person name="Blake D."/>
            <person name="Billington K."/>
            <person name="Browne H."/>
            <person name="Dunn M."/>
            <person name="Hung S."/>
            <person name="Kawahara F."/>
            <person name="Miranda-Saavedra D."/>
            <person name="Mourier T."/>
            <person name="Nagra H."/>
            <person name="Otto T.D."/>
            <person name="Rawlings N."/>
            <person name="Sanchez A."/>
            <person name="Sanders M."/>
            <person name="Subramaniam C."/>
            <person name="Tay Y."/>
            <person name="Dear P."/>
            <person name="Doerig C."/>
            <person name="Gruber A."/>
            <person name="Parkinson J."/>
            <person name="Shirley M."/>
            <person name="Wan K.L."/>
            <person name="Berriman M."/>
            <person name="Tomley F."/>
            <person name="Pain A."/>
        </authorList>
    </citation>
    <scope>NUCLEOTIDE SEQUENCE [LARGE SCALE GENOMIC DNA]</scope>
    <source>
        <strain evidence="2">Weybridge</strain>
    </source>
</reference>
<sequence>MLFAHGSHAFARNLLGSGQGSLQHHNEGALPAVQLAETHVPSFLLGTEKEQQQQQEQVQEEQLQDQEQDQQQEEQQIEGSNGDGEQLSVEHIIDGGEAAALAQLEEKINSGQVPEEKFKDLARDAYTAFIQEAEKSLDDLELTIKSLEEGMNNNNNNNNNINNKELNSNPHHNHIHHHHHHSPSFLQQQDKENTQQDIKPHGGNSGSSGPEERGDQQEEEGGGQEDHDQEGDGEEDVDDQGDGLVGARTKSLWDEARDQAKETVEDMKDRTREWGERVQTLIDHAKSDAKRAAKRAKTAITQGVKKAYGKVKQGMKNFFDKLGRKIGGEDEVAPAGEGGAGGGGGDGDTSASSSATGEEDEDEQLRKKLFGGGLHPPKETDEEGRGDAEGIKELKLEDALAPRTGGTGARPPPAAPAGAANPTTAGGGGEKNQGPTAPSSALEVQETTAGAAN</sequence>
<dbReference type="AlphaFoldDB" id="U6M656"/>
<feature type="region of interest" description="Disordered" evidence="1">
    <location>
        <begin position="49"/>
        <end position="83"/>
    </location>
</feature>
<gene>
    <name evidence="2" type="ORF">EMWEY_00031340</name>
</gene>
<dbReference type="Proteomes" id="UP000030763">
    <property type="component" value="Unassembled WGS sequence"/>
</dbReference>
<proteinExistence type="predicted"/>
<dbReference type="VEuPathDB" id="ToxoDB:EMWEY_00031340"/>
<evidence type="ECO:0000313" key="2">
    <source>
        <dbReference type="EMBL" id="CDJ57145.1"/>
    </source>
</evidence>
<feature type="compositionally biased region" description="Acidic residues" evidence="1">
    <location>
        <begin position="58"/>
        <end position="76"/>
    </location>
</feature>
<feature type="compositionally biased region" description="Basic residues" evidence="1">
    <location>
        <begin position="171"/>
        <end position="182"/>
    </location>
</feature>
<feature type="compositionally biased region" description="Low complexity" evidence="1">
    <location>
        <begin position="152"/>
        <end position="170"/>
    </location>
</feature>
<dbReference type="OrthoDB" id="10666126at2759"/>
<reference evidence="2" key="2">
    <citation type="submission" date="2013-10" db="EMBL/GenBank/DDBJ databases">
        <authorList>
            <person name="Aslett M."/>
        </authorList>
    </citation>
    <scope>NUCLEOTIDE SEQUENCE [LARGE SCALE GENOMIC DNA]</scope>
    <source>
        <strain evidence="2">Weybridge</strain>
    </source>
</reference>
<feature type="region of interest" description="Disordered" evidence="1">
    <location>
        <begin position="328"/>
        <end position="453"/>
    </location>
</feature>
<feature type="compositionally biased region" description="Basic and acidic residues" evidence="1">
    <location>
        <begin position="189"/>
        <end position="200"/>
    </location>
</feature>
<protein>
    <submittedName>
        <fullName evidence="2">Uncharacterized protein</fullName>
    </submittedName>
</protein>
<feature type="region of interest" description="Disordered" evidence="1">
    <location>
        <begin position="151"/>
        <end position="271"/>
    </location>
</feature>